<evidence type="ECO:0000313" key="3">
    <source>
        <dbReference type="Proteomes" id="UP000050816"/>
    </source>
</evidence>
<dbReference type="EMBL" id="AZFK01000077">
    <property type="protein sequence ID" value="KRL88479.1"/>
    <property type="molecule type" value="Genomic_DNA"/>
</dbReference>
<dbReference type="RefSeq" id="WP_056955410.1">
    <property type="nucleotide sequence ID" value="NZ_AZFK01000077.1"/>
</dbReference>
<organism evidence="2 3">
    <name type="scientific">Limosilactobacillus ingluviei DSM 15946</name>
    <dbReference type="NCBI Taxonomy" id="1423760"/>
    <lineage>
        <taxon>Bacteria</taxon>
        <taxon>Bacillati</taxon>
        <taxon>Bacillota</taxon>
        <taxon>Bacilli</taxon>
        <taxon>Lactobacillales</taxon>
        <taxon>Lactobacillaceae</taxon>
        <taxon>Limosilactobacillus</taxon>
    </lineage>
</organism>
<dbReference type="SMART" id="SM00850">
    <property type="entry name" value="LytTR"/>
    <property type="match status" value="1"/>
</dbReference>
<dbReference type="InterPro" id="IPR046947">
    <property type="entry name" value="LytR-like"/>
</dbReference>
<feature type="domain" description="HTH LytTR-type" evidence="1">
    <location>
        <begin position="41"/>
        <end position="144"/>
    </location>
</feature>
<comment type="caution">
    <text evidence="2">The sequence shown here is derived from an EMBL/GenBank/DDBJ whole genome shotgun (WGS) entry which is preliminary data.</text>
</comment>
<dbReference type="Proteomes" id="UP000050816">
    <property type="component" value="Unassembled WGS sequence"/>
</dbReference>
<proteinExistence type="predicted"/>
<dbReference type="PANTHER" id="PTHR37299:SF4">
    <property type="entry name" value="TRANSCRIPTIONAL REGULATOR"/>
    <property type="match status" value="1"/>
</dbReference>
<evidence type="ECO:0000259" key="1">
    <source>
        <dbReference type="PROSITE" id="PS50930"/>
    </source>
</evidence>
<name>A0A0R1U5H2_9LACO</name>
<dbReference type="PROSITE" id="PS50930">
    <property type="entry name" value="HTH_LYTTR"/>
    <property type="match status" value="1"/>
</dbReference>
<dbReference type="InterPro" id="IPR007492">
    <property type="entry name" value="LytTR_DNA-bd_dom"/>
</dbReference>
<dbReference type="Gene3D" id="2.40.50.1020">
    <property type="entry name" value="LytTr DNA-binding domain"/>
    <property type="match status" value="1"/>
</dbReference>
<accession>A0A0R1U5H2</accession>
<protein>
    <recommendedName>
        <fullName evidence="1">HTH LytTR-type domain-containing protein</fullName>
    </recommendedName>
</protein>
<reference evidence="2 3" key="1">
    <citation type="journal article" date="2015" name="Genome Announc.">
        <title>Expanding the biotechnology potential of lactobacilli through comparative genomics of 213 strains and associated genera.</title>
        <authorList>
            <person name="Sun Z."/>
            <person name="Harris H.M."/>
            <person name="McCann A."/>
            <person name="Guo C."/>
            <person name="Argimon S."/>
            <person name="Zhang W."/>
            <person name="Yang X."/>
            <person name="Jeffery I.B."/>
            <person name="Cooney J.C."/>
            <person name="Kagawa T.F."/>
            <person name="Liu W."/>
            <person name="Song Y."/>
            <person name="Salvetti E."/>
            <person name="Wrobel A."/>
            <person name="Rasinkangas P."/>
            <person name="Parkhill J."/>
            <person name="Rea M.C."/>
            <person name="O'Sullivan O."/>
            <person name="Ritari J."/>
            <person name="Douillard F.P."/>
            <person name="Paul Ross R."/>
            <person name="Yang R."/>
            <person name="Briner A.E."/>
            <person name="Felis G.E."/>
            <person name="de Vos W.M."/>
            <person name="Barrangou R."/>
            <person name="Klaenhammer T.R."/>
            <person name="Caufield P.W."/>
            <person name="Cui Y."/>
            <person name="Zhang H."/>
            <person name="O'Toole P.W."/>
        </authorList>
    </citation>
    <scope>NUCLEOTIDE SEQUENCE [LARGE SCALE GENOMIC DNA]</scope>
    <source>
        <strain evidence="2 3">DSM 15946</strain>
    </source>
</reference>
<dbReference type="GO" id="GO:0003677">
    <property type="term" value="F:DNA binding"/>
    <property type="evidence" value="ECO:0007669"/>
    <property type="project" value="InterPro"/>
</dbReference>
<dbReference type="PANTHER" id="PTHR37299">
    <property type="entry name" value="TRANSCRIPTIONAL REGULATOR-RELATED"/>
    <property type="match status" value="1"/>
</dbReference>
<dbReference type="PATRIC" id="fig|1423760.3.peg.442"/>
<dbReference type="GO" id="GO:0000156">
    <property type="term" value="F:phosphorelay response regulator activity"/>
    <property type="evidence" value="ECO:0007669"/>
    <property type="project" value="InterPro"/>
</dbReference>
<sequence length="147" mass="17133">MQVKIEIDPAATDPVVTIRTATLTPALNQLVTQLQSQTPTLTFFQGDTEYYLDLNEILFFEVSDRRTWAHTATGLYQVKWRLKDLEARLPHHFLRCAKSVILNLHQIYSLTRNLTGCEIHFAHTDKRVFVSRHYYQALRDALAERMN</sequence>
<evidence type="ECO:0000313" key="2">
    <source>
        <dbReference type="EMBL" id="KRL88479.1"/>
    </source>
</evidence>
<gene>
    <name evidence="2" type="ORF">FC43_GL000424</name>
</gene>
<dbReference type="Pfam" id="PF04397">
    <property type="entry name" value="LytTR"/>
    <property type="match status" value="1"/>
</dbReference>
<dbReference type="AlphaFoldDB" id="A0A0R1U5H2"/>